<dbReference type="EMBL" id="JAVHNR010000001">
    <property type="protein sequence ID" value="KAK6355705.1"/>
    <property type="molecule type" value="Genomic_DNA"/>
</dbReference>
<feature type="region of interest" description="Disordered" evidence="2">
    <location>
        <begin position="316"/>
        <end position="340"/>
    </location>
</feature>
<keyword evidence="5" id="KW-1185">Reference proteome</keyword>
<dbReference type="Proteomes" id="UP001313282">
    <property type="component" value="Unassembled WGS sequence"/>
</dbReference>
<evidence type="ECO:0000313" key="4">
    <source>
        <dbReference type="EMBL" id="KAK6355705.1"/>
    </source>
</evidence>
<dbReference type="InterPro" id="IPR013087">
    <property type="entry name" value="Znf_C2H2_type"/>
</dbReference>
<evidence type="ECO:0000256" key="1">
    <source>
        <dbReference type="PROSITE-ProRule" id="PRU00042"/>
    </source>
</evidence>
<keyword evidence="1" id="KW-0863">Zinc-finger</keyword>
<dbReference type="SMART" id="SM00355">
    <property type="entry name" value="ZnF_C2H2"/>
    <property type="match status" value="2"/>
</dbReference>
<feature type="domain" description="C2H2-type" evidence="3">
    <location>
        <begin position="280"/>
        <end position="310"/>
    </location>
</feature>
<dbReference type="GO" id="GO:0008270">
    <property type="term" value="F:zinc ion binding"/>
    <property type="evidence" value="ECO:0007669"/>
    <property type="project" value="UniProtKB-KW"/>
</dbReference>
<feature type="compositionally biased region" description="Low complexity" evidence="2">
    <location>
        <begin position="148"/>
        <end position="157"/>
    </location>
</feature>
<accession>A0AAN8P0P6</accession>
<feature type="compositionally biased region" description="Basic and acidic residues" evidence="2">
    <location>
        <begin position="230"/>
        <end position="251"/>
    </location>
</feature>
<feature type="compositionally biased region" description="Basic residues" evidence="2">
    <location>
        <begin position="212"/>
        <end position="229"/>
    </location>
</feature>
<protein>
    <recommendedName>
        <fullName evidence="3">C2H2-type domain-containing protein</fullName>
    </recommendedName>
</protein>
<proteinExistence type="predicted"/>
<dbReference type="Gene3D" id="3.30.160.60">
    <property type="entry name" value="Classic Zinc Finger"/>
    <property type="match status" value="1"/>
</dbReference>
<dbReference type="AlphaFoldDB" id="A0AAN8P0P6"/>
<comment type="caution">
    <text evidence="4">The sequence shown here is derived from an EMBL/GenBank/DDBJ whole genome shotgun (WGS) entry which is preliminary data.</text>
</comment>
<keyword evidence="1" id="KW-0479">Metal-binding</keyword>
<reference evidence="4 5" key="1">
    <citation type="submission" date="2019-10" db="EMBL/GenBank/DDBJ databases">
        <authorList>
            <person name="Palmer J.M."/>
        </authorList>
    </citation>
    <scope>NUCLEOTIDE SEQUENCE [LARGE SCALE GENOMIC DNA]</scope>
    <source>
        <strain evidence="4 5">TWF718</strain>
    </source>
</reference>
<evidence type="ECO:0000313" key="5">
    <source>
        <dbReference type="Proteomes" id="UP001313282"/>
    </source>
</evidence>
<feature type="region of interest" description="Disordered" evidence="2">
    <location>
        <begin position="132"/>
        <end position="173"/>
    </location>
</feature>
<name>A0AAN8P0P6_9PEZI</name>
<evidence type="ECO:0000259" key="3">
    <source>
        <dbReference type="PROSITE" id="PS50157"/>
    </source>
</evidence>
<gene>
    <name evidence="4" type="ORF">TWF718_000098</name>
</gene>
<feature type="compositionally biased region" description="Pro residues" evidence="2">
    <location>
        <begin position="136"/>
        <end position="147"/>
    </location>
</feature>
<organism evidence="4 5">
    <name type="scientific">Orbilia javanica</name>
    <dbReference type="NCBI Taxonomy" id="47235"/>
    <lineage>
        <taxon>Eukaryota</taxon>
        <taxon>Fungi</taxon>
        <taxon>Dikarya</taxon>
        <taxon>Ascomycota</taxon>
        <taxon>Pezizomycotina</taxon>
        <taxon>Orbiliomycetes</taxon>
        <taxon>Orbiliales</taxon>
        <taxon>Orbiliaceae</taxon>
        <taxon>Orbilia</taxon>
    </lineage>
</organism>
<feature type="region of interest" description="Disordered" evidence="2">
    <location>
        <begin position="212"/>
        <end position="251"/>
    </location>
</feature>
<evidence type="ECO:0000256" key="2">
    <source>
        <dbReference type="SAM" id="MobiDB-lite"/>
    </source>
</evidence>
<keyword evidence="1" id="KW-0862">Zinc</keyword>
<feature type="compositionally biased region" description="Low complexity" evidence="2">
    <location>
        <begin position="317"/>
        <end position="331"/>
    </location>
</feature>
<dbReference type="PROSITE" id="PS50157">
    <property type="entry name" value="ZINC_FINGER_C2H2_2"/>
    <property type="match status" value="1"/>
</dbReference>
<sequence length="340" mass="37711">MGGLNLDLLYYPLEADPYSICPNLPVPFNQLDFSLYHLWLANFSYNHQDDASNRQVFAEAFLEPMRITYYSSPYIADLGTAPHTHEFYNRSLSPQSAFLNADVTFNPPGIFEGAVADFPVIPPPLPSVPSAILFPPDSPPPLSPPPSSSTLSSSSSLSPPPPPPPSSSSYPIYMPNESIEIQPEPASEGNVTLSRADLAPYIQMIGLHQAMKNRAKRQNTKKAPRSKSKLKADQNRIKENESGVKPRKDRVLCPEPGCSSEWSNQKNLQNHLGGHDIRFFVCMLCNADFPRRDNAINHLRTTRRHDGFRERILATKNSENQSETNSQSSGSLFPHSPGLA</sequence>